<gene>
    <name evidence="3" type="ORF">AK812_SmicGene25148</name>
</gene>
<comment type="caution">
    <text evidence="3">The sequence shown here is derived from an EMBL/GenBank/DDBJ whole genome shotgun (WGS) entry which is preliminary data.</text>
</comment>
<sequence length="382" mass="42799">MAPPAPRTPADARRAESRAPLQLFADRIVRPTTRINRAKLLEDFEAWLIQAGYMTLKAILSWPLDRTEEISGILVSYGRSLFRAGAAYYRYSETINAVAAARPGIRRHLGSAWDLAFAWLSEEPHAHHKALPKGVLLAVLAAALSWGWLREAAVFALAWAGLLRIGEALNAYRRDLILPRDAAPGTDFVLLQISSPKTRGRAAKHQAAHIDPPDIIRLLDAAFGRLPRGEKLWPFSAGTLRRRFKTLQERLGLASPDGGAHFDLASFRPGGATWMLTMTENPDLVRRRGRWLSTRVMEIYLQEVQAATYLPSLSTERRAVLQQASEAFSSILAKAIFFIDSNIPQAAWYYLLSDRKSAWSNKKGVAEKEEEFSRRPDLPPER</sequence>
<evidence type="ECO:0000313" key="3">
    <source>
        <dbReference type="EMBL" id="OLP92978.1"/>
    </source>
</evidence>
<evidence type="ECO:0008006" key="5">
    <source>
        <dbReference type="Google" id="ProtNLM"/>
    </source>
</evidence>
<evidence type="ECO:0000256" key="1">
    <source>
        <dbReference type="ARBA" id="ARBA00023172"/>
    </source>
</evidence>
<dbReference type="SUPFAM" id="SSF56349">
    <property type="entry name" value="DNA breaking-rejoining enzymes"/>
    <property type="match status" value="1"/>
</dbReference>
<dbReference type="AlphaFoldDB" id="A0A1Q9DCR9"/>
<dbReference type="InterPro" id="IPR013762">
    <property type="entry name" value="Integrase-like_cat_sf"/>
</dbReference>
<dbReference type="Gene3D" id="1.10.443.10">
    <property type="entry name" value="Intergrase catalytic core"/>
    <property type="match status" value="1"/>
</dbReference>
<keyword evidence="1" id="KW-0233">DNA recombination</keyword>
<accession>A0A1Q9DCR9</accession>
<organism evidence="3 4">
    <name type="scientific">Symbiodinium microadriaticum</name>
    <name type="common">Dinoflagellate</name>
    <name type="synonym">Zooxanthella microadriatica</name>
    <dbReference type="NCBI Taxonomy" id="2951"/>
    <lineage>
        <taxon>Eukaryota</taxon>
        <taxon>Sar</taxon>
        <taxon>Alveolata</taxon>
        <taxon>Dinophyceae</taxon>
        <taxon>Suessiales</taxon>
        <taxon>Symbiodiniaceae</taxon>
        <taxon>Symbiodinium</taxon>
    </lineage>
</organism>
<protein>
    <recommendedName>
        <fullName evidence="5">Tyr recombinase domain-containing protein</fullName>
    </recommendedName>
</protein>
<feature type="region of interest" description="Disordered" evidence="2">
    <location>
        <begin position="360"/>
        <end position="382"/>
    </location>
</feature>
<dbReference type="GO" id="GO:0003677">
    <property type="term" value="F:DNA binding"/>
    <property type="evidence" value="ECO:0007669"/>
    <property type="project" value="InterPro"/>
</dbReference>
<dbReference type="OrthoDB" id="410133at2759"/>
<evidence type="ECO:0000313" key="4">
    <source>
        <dbReference type="Proteomes" id="UP000186817"/>
    </source>
</evidence>
<dbReference type="GO" id="GO:0006310">
    <property type="term" value="P:DNA recombination"/>
    <property type="evidence" value="ECO:0007669"/>
    <property type="project" value="UniProtKB-KW"/>
</dbReference>
<evidence type="ECO:0000256" key="2">
    <source>
        <dbReference type="SAM" id="MobiDB-lite"/>
    </source>
</evidence>
<name>A0A1Q9DCR9_SYMMI</name>
<dbReference type="InterPro" id="IPR011010">
    <property type="entry name" value="DNA_brk_join_enz"/>
</dbReference>
<dbReference type="GO" id="GO:0015074">
    <property type="term" value="P:DNA integration"/>
    <property type="evidence" value="ECO:0007669"/>
    <property type="project" value="InterPro"/>
</dbReference>
<feature type="compositionally biased region" description="Basic and acidic residues" evidence="2">
    <location>
        <begin position="364"/>
        <end position="382"/>
    </location>
</feature>
<dbReference type="EMBL" id="LSRX01000598">
    <property type="protein sequence ID" value="OLP92978.1"/>
    <property type="molecule type" value="Genomic_DNA"/>
</dbReference>
<reference evidence="3 4" key="1">
    <citation type="submission" date="2016-02" db="EMBL/GenBank/DDBJ databases">
        <title>Genome analysis of coral dinoflagellate symbionts highlights evolutionary adaptations to a symbiotic lifestyle.</title>
        <authorList>
            <person name="Aranda M."/>
            <person name="Li Y."/>
            <person name="Liew Y.J."/>
            <person name="Baumgarten S."/>
            <person name="Simakov O."/>
            <person name="Wilson M."/>
            <person name="Piel J."/>
            <person name="Ashoor H."/>
            <person name="Bougouffa S."/>
            <person name="Bajic V.B."/>
            <person name="Ryu T."/>
            <person name="Ravasi T."/>
            <person name="Bayer T."/>
            <person name="Micklem G."/>
            <person name="Kim H."/>
            <person name="Bhak J."/>
            <person name="Lajeunesse T.C."/>
            <person name="Voolstra C.R."/>
        </authorList>
    </citation>
    <scope>NUCLEOTIDE SEQUENCE [LARGE SCALE GENOMIC DNA]</scope>
    <source>
        <strain evidence="3 4">CCMP2467</strain>
    </source>
</reference>
<dbReference type="Proteomes" id="UP000186817">
    <property type="component" value="Unassembled WGS sequence"/>
</dbReference>
<keyword evidence="4" id="KW-1185">Reference proteome</keyword>
<proteinExistence type="predicted"/>